<evidence type="ECO:0000313" key="1">
    <source>
        <dbReference type="EMBL" id="KAJ3606323.1"/>
    </source>
</evidence>
<dbReference type="OrthoDB" id="6365554at2759"/>
<gene>
    <name evidence="1" type="ORF">NHX12_025844</name>
</gene>
<organism evidence="1 2">
    <name type="scientific">Muraenolepis orangiensis</name>
    <name type="common">Patagonian moray cod</name>
    <dbReference type="NCBI Taxonomy" id="630683"/>
    <lineage>
        <taxon>Eukaryota</taxon>
        <taxon>Metazoa</taxon>
        <taxon>Chordata</taxon>
        <taxon>Craniata</taxon>
        <taxon>Vertebrata</taxon>
        <taxon>Euteleostomi</taxon>
        <taxon>Actinopterygii</taxon>
        <taxon>Neopterygii</taxon>
        <taxon>Teleostei</taxon>
        <taxon>Neoteleostei</taxon>
        <taxon>Acanthomorphata</taxon>
        <taxon>Zeiogadaria</taxon>
        <taxon>Gadariae</taxon>
        <taxon>Gadiformes</taxon>
        <taxon>Muraenolepidoidei</taxon>
        <taxon>Muraenolepididae</taxon>
        <taxon>Muraenolepis</taxon>
    </lineage>
</organism>
<accession>A0A9Q0EHE6</accession>
<reference evidence="1" key="1">
    <citation type="submission" date="2022-07" db="EMBL/GenBank/DDBJ databases">
        <title>Chromosome-level genome of Muraenolepis orangiensis.</title>
        <authorList>
            <person name="Kim J."/>
        </authorList>
    </citation>
    <scope>NUCLEOTIDE SEQUENCE</scope>
    <source>
        <strain evidence="1">KU_S4_2022</strain>
        <tissue evidence="1">Muscle</tissue>
    </source>
</reference>
<name>A0A9Q0EHE6_9TELE</name>
<keyword evidence="2" id="KW-1185">Reference proteome</keyword>
<dbReference type="AlphaFoldDB" id="A0A9Q0EHE6"/>
<evidence type="ECO:0000313" key="2">
    <source>
        <dbReference type="Proteomes" id="UP001148018"/>
    </source>
</evidence>
<comment type="caution">
    <text evidence="1">The sequence shown here is derived from an EMBL/GenBank/DDBJ whole genome shotgun (WGS) entry which is preliminary data.</text>
</comment>
<dbReference type="EMBL" id="JANIIK010000042">
    <property type="protein sequence ID" value="KAJ3606323.1"/>
    <property type="molecule type" value="Genomic_DNA"/>
</dbReference>
<dbReference type="Proteomes" id="UP001148018">
    <property type="component" value="Unassembled WGS sequence"/>
</dbReference>
<proteinExistence type="predicted"/>
<sequence length="72" mass="8217">MMDRVCCVLLDKLDKSVSLGEPQYHHSTESLSDLRRHRDAALLRVPLRGPVASALSRVSVTFQFLDKTRKKH</sequence>
<protein>
    <submittedName>
        <fullName evidence="1">Uncharacterized protein</fullName>
    </submittedName>
</protein>